<evidence type="ECO:0000256" key="1">
    <source>
        <dbReference type="SAM" id="MobiDB-lite"/>
    </source>
</evidence>
<proteinExistence type="predicted"/>
<evidence type="ECO:0000313" key="3">
    <source>
        <dbReference type="EMBL" id="SBV98840.1"/>
    </source>
</evidence>
<protein>
    <submittedName>
        <fullName evidence="3">Uncharacterized protein</fullName>
    </submittedName>
</protein>
<dbReference type="AlphaFoldDB" id="A0A212JHF1"/>
<keyword evidence="2" id="KW-1133">Transmembrane helix</keyword>
<reference evidence="3" key="1">
    <citation type="submission" date="2016-04" db="EMBL/GenBank/DDBJ databases">
        <authorList>
            <person name="Evans L.H."/>
            <person name="Alamgir A."/>
            <person name="Owens N."/>
            <person name="Weber N.D."/>
            <person name="Virtaneva K."/>
            <person name="Barbian K."/>
            <person name="Babar A."/>
            <person name="Rosenke K."/>
        </authorList>
    </citation>
    <scope>NUCLEOTIDE SEQUENCE</scope>
    <source>
        <strain evidence="3">86</strain>
    </source>
</reference>
<keyword evidence="2" id="KW-0472">Membrane</keyword>
<sequence length="148" mass="16930">MWRESRRARGERKRRADRGYPRKGTLSAGSGRTLSGGRFYAPPLKWKGFASIRKKIERVARDATFSYTRRCMDLQRHNVIIQKISIGFYLILGVSAGASLMGKPGIQPFFTLFNFPVAYLKNKEYKTYSIVQITVSYGCSSKRTQLFS</sequence>
<dbReference type="EMBL" id="FLUQ01000001">
    <property type="protein sequence ID" value="SBV98840.1"/>
    <property type="molecule type" value="Genomic_DNA"/>
</dbReference>
<name>A0A212JHF1_9DELT</name>
<organism evidence="3">
    <name type="scientific">uncultured delta proteobacterium</name>
    <dbReference type="NCBI Taxonomy" id="34034"/>
    <lineage>
        <taxon>Bacteria</taxon>
        <taxon>Deltaproteobacteria</taxon>
        <taxon>environmental samples</taxon>
    </lineage>
</organism>
<accession>A0A212JHF1</accession>
<evidence type="ECO:0000256" key="2">
    <source>
        <dbReference type="SAM" id="Phobius"/>
    </source>
</evidence>
<feature type="region of interest" description="Disordered" evidence="1">
    <location>
        <begin position="1"/>
        <end position="31"/>
    </location>
</feature>
<gene>
    <name evidence="3" type="ORF">KL86DPRO_11456</name>
</gene>
<feature type="transmembrane region" description="Helical" evidence="2">
    <location>
        <begin position="79"/>
        <end position="101"/>
    </location>
</feature>
<keyword evidence="2" id="KW-0812">Transmembrane</keyword>